<evidence type="ECO:0000313" key="8">
    <source>
        <dbReference type="Proteomes" id="UP000230843"/>
    </source>
</evidence>
<feature type="transmembrane region" description="Helical" evidence="6">
    <location>
        <begin position="114"/>
        <end position="135"/>
    </location>
</feature>
<feature type="transmembrane region" description="Helical" evidence="6">
    <location>
        <begin position="440"/>
        <end position="460"/>
    </location>
</feature>
<feature type="transmembrane region" description="Helical" evidence="6">
    <location>
        <begin position="12"/>
        <end position="35"/>
    </location>
</feature>
<dbReference type="AlphaFoldDB" id="A0A2M7Z5Y6"/>
<feature type="transmembrane region" description="Helical" evidence="6">
    <location>
        <begin position="85"/>
        <end position="108"/>
    </location>
</feature>
<comment type="caution">
    <text evidence="7">The sequence shown here is derived from an EMBL/GenBank/DDBJ whole genome shotgun (WGS) entry which is preliminary data.</text>
</comment>
<feature type="transmembrane region" description="Helical" evidence="6">
    <location>
        <begin position="359"/>
        <end position="378"/>
    </location>
</feature>
<reference evidence="8" key="1">
    <citation type="submission" date="2017-09" db="EMBL/GenBank/DDBJ databases">
        <title>Depth-based differentiation of microbial function through sediment-hosted aquifers and enrichment of novel symbionts in the deep terrestrial subsurface.</title>
        <authorList>
            <person name="Probst A.J."/>
            <person name="Ladd B."/>
            <person name="Jarett J.K."/>
            <person name="Geller-Mcgrath D.E."/>
            <person name="Sieber C.M.K."/>
            <person name="Emerson J.B."/>
            <person name="Anantharaman K."/>
            <person name="Thomas B.C."/>
            <person name="Malmstrom R."/>
            <person name="Stieglmeier M."/>
            <person name="Klingl A."/>
            <person name="Woyke T."/>
            <person name="Ryan C.M."/>
            <person name="Banfield J.F."/>
        </authorList>
    </citation>
    <scope>NUCLEOTIDE SEQUENCE [LARGE SCALE GENOMIC DNA]</scope>
</reference>
<keyword evidence="2" id="KW-1003">Cell membrane</keyword>
<feature type="transmembrane region" description="Helical" evidence="6">
    <location>
        <begin position="331"/>
        <end position="352"/>
    </location>
</feature>
<comment type="subcellular location">
    <subcellularLocation>
        <location evidence="1">Cell membrane</location>
        <topology evidence="1">Multi-pass membrane protein</topology>
    </subcellularLocation>
</comment>
<accession>A0A2M7Z5Y6</accession>
<feature type="transmembrane region" description="Helical" evidence="6">
    <location>
        <begin position="170"/>
        <end position="193"/>
    </location>
</feature>
<dbReference type="PANTHER" id="PTHR30250:SF11">
    <property type="entry name" value="O-ANTIGEN TRANSPORTER-RELATED"/>
    <property type="match status" value="1"/>
</dbReference>
<dbReference type="GO" id="GO:0005886">
    <property type="term" value="C:plasma membrane"/>
    <property type="evidence" value="ECO:0007669"/>
    <property type="project" value="UniProtKB-SubCell"/>
</dbReference>
<dbReference type="CDD" id="cd13128">
    <property type="entry name" value="MATE_Wzx_like"/>
    <property type="match status" value="1"/>
</dbReference>
<feature type="transmembrane region" description="Helical" evidence="6">
    <location>
        <begin position="214"/>
        <end position="237"/>
    </location>
</feature>
<feature type="transmembrane region" description="Helical" evidence="6">
    <location>
        <begin position="41"/>
        <end position="65"/>
    </location>
</feature>
<feature type="transmembrane region" description="Helical" evidence="6">
    <location>
        <begin position="257"/>
        <end position="276"/>
    </location>
</feature>
<dbReference type="Proteomes" id="UP000230843">
    <property type="component" value="Unassembled WGS sequence"/>
</dbReference>
<evidence type="ECO:0000256" key="6">
    <source>
        <dbReference type="SAM" id="Phobius"/>
    </source>
</evidence>
<evidence type="ECO:0000256" key="4">
    <source>
        <dbReference type="ARBA" id="ARBA00022989"/>
    </source>
</evidence>
<dbReference type="InterPro" id="IPR050833">
    <property type="entry name" value="Poly_Biosynth_Transport"/>
</dbReference>
<dbReference type="PANTHER" id="PTHR30250">
    <property type="entry name" value="PST FAMILY PREDICTED COLANIC ACID TRANSPORTER"/>
    <property type="match status" value="1"/>
</dbReference>
<evidence type="ECO:0000256" key="1">
    <source>
        <dbReference type="ARBA" id="ARBA00004651"/>
    </source>
</evidence>
<sequence>MSLTKKVAHNTIVQIIGKIISTVLGLVAIGMLARYLGQEQFGWYITAISFLQFIGIVIDFGLVPVTAQMMSEKDFDKEKLFQNLLGFRFLTSVLFLSLAPLIVLFFPYPKEVKIAISVLVLGFVAISMNQVLIGFYQAKLKMHIQALGEVVGKVVLVVGLWFLISKNSTFLPIMALLALSSISYTAVLWIRATKENTSTLRFDWHIWKAIMHKSWPIAISIVFNVIYLRGDILLLSIFKSQTEVGNYGMSYRILDVVAQTAMMIMGVILPLLTYAWSRNLKKKFSYRLQTSFDVMMIFAIPMTVGIITLAKPIIFLVAGEGFVDSVLLLQILSLAVFGVYLGAIFGHTAVAINKQKQTMWIYISNAIITLIGYLIFIPKFGALGAAWMTVFSEIYAGVLLVLVIWKYTKVRIKLGTFMKALLSSAVMAIIILSLQDLNIIFLIIIGSITYFATLYILGGFSKQTVKEIISFKK</sequence>
<gene>
    <name evidence="7" type="ORF">CO137_03585</name>
</gene>
<name>A0A2M7Z5Y6_9BACT</name>
<proteinExistence type="predicted"/>
<keyword evidence="4 6" id="KW-1133">Transmembrane helix</keyword>
<protein>
    <submittedName>
        <fullName evidence="7">Uncharacterized protein</fullName>
    </submittedName>
</protein>
<evidence type="ECO:0000313" key="7">
    <source>
        <dbReference type="EMBL" id="PJA89564.1"/>
    </source>
</evidence>
<feature type="transmembrane region" description="Helical" evidence="6">
    <location>
        <begin position="147"/>
        <end position="164"/>
    </location>
</feature>
<evidence type="ECO:0000256" key="5">
    <source>
        <dbReference type="ARBA" id="ARBA00023136"/>
    </source>
</evidence>
<keyword evidence="3 6" id="KW-0812">Transmembrane</keyword>
<dbReference type="InterPro" id="IPR002797">
    <property type="entry name" value="Polysacc_synth"/>
</dbReference>
<feature type="transmembrane region" description="Helical" evidence="6">
    <location>
        <begin position="417"/>
        <end position="434"/>
    </location>
</feature>
<dbReference type="Pfam" id="PF01943">
    <property type="entry name" value="Polysacc_synt"/>
    <property type="match status" value="1"/>
</dbReference>
<keyword evidence="5 6" id="KW-0472">Membrane</keyword>
<feature type="transmembrane region" description="Helical" evidence="6">
    <location>
        <begin position="297"/>
        <end position="319"/>
    </location>
</feature>
<evidence type="ECO:0000256" key="2">
    <source>
        <dbReference type="ARBA" id="ARBA00022475"/>
    </source>
</evidence>
<dbReference type="EMBL" id="PFVJ01000077">
    <property type="protein sequence ID" value="PJA89564.1"/>
    <property type="molecule type" value="Genomic_DNA"/>
</dbReference>
<evidence type="ECO:0000256" key="3">
    <source>
        <dbReference type="ARBA" id="ARBA00022692"/>
    </source>
</evidence>
<organism evidence="7 8">
    <name type="scientific">Candidatus Magasanikbacteria bacterium CG_4_9_14_3_um_filter_32_9</name>
    <dbReference type="NCBI Taxonomy" id="1974644"/>
    <lineage>
        <taxon>Bacteria</taxon>
        <taxon>Candidatus Magasanikiibacteriota</taxon>
    </lineage>
</organism>
<feature type="transmembrane region" description="Helical" evidence="6">
    <location>
        <begin position="384"/>
        <end position="405"/>
    </location>
</feature>